<keyword evidence="2" id="KW-1185">Reference proteome</keyword>
<dbReference type="EMBL" id="MU277210">
    <property type="protein sequence ID" value="KAI0061894.1"/>
    <property type="molecule type" value="Genomic_DNA"/>
</dbReference>
<protein>
    <submittedName>
        <fullName evidence="1">Uncharacterized protein</fullName>
    </submittedName>
</protein>
<dbReference type="Proteomes" id="UP000814140">
    <property type="component" value="Unassembled WGS sequence"/>
</dbReference>
<name>A0ACB8SZI9_9AGAM</name>
<gene>
    <name evidence="1" type="ORF">BV25DRAFT_1916552</name>
</gene>
<proteinExistence type="predicted"/>
<reference evidence="1" key="2">
    <citation type="journal article" date="2022" name="New Phytol.">
        <title>Evolutionary transition to the ectomycorrhizal habit in the genomes of a hyperdiverse lineage of mushroom-forming fungi.</title>
        <authorList>
            <person name="Looney B."/>
            <person name="Miyauchi S."/>
            <person name="Morin E."/>
            <person name="Drula E."/>
            <person name="Courty P.E."/>
            <person name="Kohler A."/>
            <person name="Kuo A."/>
            <person name="LaButti K."/>
            <person name="Pangilinan J."/>
            <person name="Lipzen A."/>
            <person name="Riley R."/>
            <person name="Andreopoulos W."/>
            <person name="He G."/>
            <person name="Johnson J."/>
            <person name="Nolan M."/>
            <person name="Tritt A."/>
            <person name="Barry K.W."/>
            <person name="Grigoriev I.V."/>
            <person name="Nagy L.G."/>
            <person name="Hibbett D."/>
            <person name="Henrissat B."/>
            <person name="Matheny P.B."/>
            <person name="Labbe J."/>
            <person name="Martin F.M."/>
        </authorList>
    </citation>
    <scope>NUCLEOTIDE SEQUENCE</scope>
    <source>
        <strain evidence="1">HHB10654</strain>
    </source>
</reference>
<accession>A0ACB8SZI9</accession>
<sequence>MRVTSSLLPNSTQSSQADVLILKHAQRRVLVGVPKTFQDLITVSRELFALAPEVNLTFETDDLNICQQVAVEIHPTCWDAISLALCTVNIKTERAIKNTVREPAVERVVGRAPSVPVMATEIPVNPSSGSSVDDDMVNIPSDDLYDDELYEEGDDTEVSPMKGKGRARQRIESEEEEEEEEEEEDIMPGSSTQPTIESAIPAMSSVKTSLVRAAPASASHVLTPKDNVRDMFSPNGKTALSYDKDDWNTMGKNTDNVGAGSPSLDRISKSKGTPQKAVKYPSLDATPAPKFKPQVAHPADALPDGKILITIAHPSSGQESKFKVKGKHLVGRVLASACAAFKIDATHAKLLIQTEDDGVEMSYECKIDESMAEAGADNGSHFTIQD</sequence>
<organism evidence="1 2">
    <name type="scientific">Artomyces pyxidatus</name>
    <dbReference type="NCBI Taxonomy" id="48021"/>
    <lineage>
        <taxon>Eukaryota</taxon>
        <taxon>Fungi</taxon>
        <taxon>Dikarya</taxon>
        <taxon>Basidiomycota</taxon>
        <taxon>Agaricomycotina</taxon>
        <taxon>Agaricomycetes</taxon>
        <taxon>Russulales</taxon>
        <taxon>Auriscalpiaceae</taxon>
        <taxon>Artomyces</taxon>
    </lineage>
</organism>
<evidence type="ECO:0000313" key="1">
    <source>
        <dbReference type="EMBL" id="KAI0061894.1"/>
    </source>
</evidence>
<reference evidence="1" key="1">
    <citation type="submission" date="2021-03" db="EMBL/GenBank/DDBJ databases">
        <authorList>
            <consortium name="DOE Joint Genome Institute"/>
            <person name="Ahrendt S."/>
            <person name="Looney B.P."/>
            <person name="Miyauchi S."/>
            <person name="Morin E."/>
            <person name="Drula E."/>
            <person name="Courty P.E."/>
            <person name="Chicoki N."/>
            <person name="Fauchery L."/>
            <person name="Kohler A."/>
            <person name="Kuo A."/>
            <person name="Labutti K."/>
            <person name="Pangilinan J."/>
            <person name="Lipzen A."/>
            <person name="Riley R."/>
            <person name="Andreopoulos W."/>
            <person name="He G."/>
            <person name="Johnson J."/>
            <person name="Barry K.W."/>
            <person name="Grigoriev I.V."/>
            <person name="Nagy L."/>
            <person name="Hibbett D."/>
            <person name="Henrissat B."/>
            <person name="Matheny P.B."/>
            <person name="Labbe J."/>
            <person name="Martin F."/>
        </authorList>
    </citation>
    <scope>NUCLEOTIDE SEQUENCE</scope>
    <source>
        <strain evidence="1">HHB10654</strain>
    </source>
</reference>
<evidence type="ECO:0000313" key="2">
    <source>
        <dbReference type="Proteomes" id="UP000814140"/>
    </source>
</evidence>
<comment type="caution">
    <text evidence="1">The sequence shown here is derived from an EMBL/GenBank/DDBJ whole genome shotgun (WGS) entry which is preliminary data.</text>
</comment>